<feature type="transmembrane region" description="Helical" evidence="2">
    <location>
        <begin position="79"/>
        <end position="100"/>
    </location>
</feature>
<evidence type="ECO:0000256" key="2">
    <source>
        <dbReference type="SAM" id="Phobius"/>
    </source>
</evidence>
<organism evidence="3 4">
    <name type="scientific">Solimonas terrae</name>
    <dbReference type="NCBI Taxonomy" id="1396819"/>
    <lineage>
        <taxon>Bacteria</taxon>
        <taxon>Pseudomonadati</taxon>
        <taxon>Pseudomonadota</taxon>
        <taxon>Gammaproteobacteria</taxon>
        <taxon>Nevskiales</taxon>
        <taxon>Nevskiaceae</taxon>
        <taxon>Solimonas</taxon>
    </lineage>
</organism>
<keyword evidence="2" id="KW-0812">Transmembrane</keyword>
<dbReference type="GO" id="GO:0005886">
    <property type="term" value="C:plasma membrane"/>
    <property type="evidence" value="ECO:0007669"/>
    <property type="project" value="TreeGrafter"/>
</dbReference>
<name>A0A6M2BSL6_9GAMM</name>
<evidence type="ECO:0000256" key="1">
    <source>
        <dbReference type="SAM" id="MobiDB-lite"/>
    </source>
</evidence>
<protein>
    <submittedName>
        <fullName evidence="3">DUF805 domain-containing protein</fullName>
    </submittedName>
</protein>
<keyword evidence="4" id="KW-1185">Reference proteome</keyword>
<comment type="caution">
    <text evidence="3">The sequence shown here is derived from an EMBL/GenBank/DDBJ whole genome shotgun (WGS) entry which is preliminary data.</text>
</comment>
<reference evidence="3 4" key="1">
    <citation type="journal article" date="2014" name="Int. J. Syst. Evol. Microbiol.">
        <title>Solimonas terrae sp. nov., isolated from soil.</title>
        <authorList>
            <person name="Kim S.J."/>
            <person name="Moon J.Y."/>
            <person name="Weon H.Y."/>
            <person name="Ahn J.H."/>
            <person name="Chen W.M."/>
            <person name="Kwon S.W."/>
        </authorList>
    </citation>
    <scope>NUCLEOTIDE SEQUENCE [LARGE SCALE GENOMIC DNA]</scope>
    <source>
        <strain evidence="3 4">KIS83-12</strain>
    </source>
</reference>
<dbReference type="Pfam" id="PF05656">
    <property type="entry name" value="DUF805"/>
    <property type="match status" value="1"/>
</dbReference>
<feature type="transmembrane region" description="Helical" evidence="2">
    <location>
        <begin position="26"/>
        <end position="47"/>
    </location>
</feature>
<keyword evidence="2" id="KW-1133">Transmembrane helix</keyword>
<dbReference type="RefSeq" id="WP_166256238.1">
    <property type="nucleotide sequence ID" value="NZ_JAAMOW010000005.1"/>
</dbReference>
<sequence length="128" mass="14082">MNWNWYPDVLQNRYARFDGRAHREEFWTFALVSLLITFGLSIVGGIAHLRILSTLYNLAVLVPSLALGARRLHDTGKSGWLQLIGLIPLIGWIVLIVFFAQPGQSGRNAYGDDPKTATPVPAPGPDAA</sequence>
<evidence type="ECO:0000313" key="4">
    <source>
        <dbReference type="Proteomes" id="UP000472676"/>
    </source>
</evidence>
<proteinExistence type="predicted"/>
<dbReference type="EMBL" id="JAAMOW010000005">
    <property type="protein sequence ID" value="NGY05235.1"/>
    <property type="molecule type" value="Genomic_DNA"/>
</dbReference>
<dbReference type="InterPro" id="IPR008523">
    <property type="entry name" value="DUF805"/>
</dbReference>
<dbReference type="PANTHER" id="PTHR34980:SF2">
    <property type="entry name" value="INNER MEMBRANE PROTEIN YHAH-RELATED"/>
    <property type="match status" value="1"/>
</dbReference>
<keyword evidence="2" id="KW-0472">Membrane</keyword>
<dbReference type="PANTHER" id="PTHR34980">
    <property type="entry name" value="INNER MEMBRANE PROTEIN-RELATED-RELATED"/>
    <property type="match status" value="1"/>
</dbReference>
<evidence type="ECO:0000313" key="3">
    <source>
        <dbReference type="EMBL" id="NGY05235.1"/>
    </source>
</evidence>
<accession>A0A6M2BSL6</accession>
<feature type="region of interest" description="Disordered" evidence="1">
    <location>
        <begin position="107"/>
        <end position="128"/>
    </location>
</feature>
<dbReference type="Proteomes" id="UP000472676">
    <property type="component" value="Unassembled WGS sequence"/>
</dbReference>
<dbReference type="AlphaFoldDB" id="A0A6M2BSL6"/>
<gene>
    <name evidence="3" type="ORF">G7Y85_10680</name>
</gene>